<accession>A0A420XTC0</accession>
<dbReference type="PROSITE" id="PS50943">
    <property type="entry name" value="HTH_CROC1"/>
    <property type="match status" value="1"/>
</dbReference>
<dbReference type="PANTHER" id="PTHR46797:SF2">
    <property type="entry name" value="TRANSCRIPTIONAL REGULATOR"/>
    <property type="match status" value="1"/>
</dbReference>
<dbReference type="InterPro" id="IPR013096">
    <property type="entry name" value="Cupin_2"/>
</dbReference>
<evidence type="ECO:0000313" key="4">
    <source>
        <dbReference type="Proteomes" id="UP000281955"/>
    </source>
</evidence>
<evidence type="ECO:0000313" key="3">
    <source>
        <dbReference type="EMBL" id="RKS80078.1"/>
    </source>
</evidence>
<evidence type="ECO:0000256" key="1">
    <source>
        <dbReference type="ARBA" id="ARBA00023125"/>
    </source>
</evidence>
<keyword evidence="1" id="KW-0238">DNA-binding</keyword>
<dbReference type="InterPro" id="IPR050807">
    <property type="entry name" value="TransReg_Diox_bact_type"/>
</dbReference>
<dbReference type="Gene3D" id="1.10.260.40">
    <property type="entry name" value="lambda repressor-like DNA-binding domains"/>
    <property type="match status" value="1"/>
</dbReference>
<dbReference type="Gene3D" id="2.60.120.10">
    <property type="entry name" value="Jelly Rolls"/>
    <property type="match status" value="1"/>
</dbReference>
<dbReference type="EMBL" id="RBWV01000009">
    <property type="protein sequence ID" value="RKS80078.1"/>
    <property type="molecule type" value="Genomic_DNA"/>
</dbReference>
<dbReference type="InParanoid" id="A0A420XTC0"/>
<dbReference type="RefSeq" id="WP_121191814.1">
    <property type="nucleotide sequence ID" value="NZ_RBWV01000009.1"/>
</dbReference>
<dbReference type="InterPro" id="IPR014710">
    <property type="entry name" value="RmlC-like_jellyroll"/>
</dbReference>
<sequence length="191" mass="20437">MTAPAIGVRLRDARMAQRRTLDEVAEASGLTKGFLSRLERDRANASVAALMRVCGALGIAPGSLFDAPRAGEVVRRGAWPEIGFGGTGLAEFLLTPRSERRLQAMVSVIEPGGGSGAEAYSLPVDVEFAFVLAGSLRISFEDADAVELHEGDAFTFTPRRRHGFESLQAAGPTQVLWVLSPALPDSEESRR</sequence>
<dbReference type="AlphaFoldDB" id="A0A420XTC0"/>
<dbReference type="InterPro" id="IPR011051">
    <property type="entry name" value="RmlC_Cupin_sf"/>
</dbReference>
<dbReference type="PANTHER" id="PTHR46797">
    <property type="entry name" value="HTH-TYPE TRANSCRIPTIONAL REGULATOR"/>
    <property type="match status" value="1"/>
</dbReference>
<dbReference type="SMART" id="SM00530">
    <property type="entry name" value="HTH_XRE"/>
    <property type="match status" value="1"/>
</dbReference>
<proteinExistence type="predicted"/>
<dbReference type="Pfam" id="PF07883">
    <property type="entry name" value="Cupin_2"/>
    <property type="match status" value="1"/>
</dbReference>
<dbReference type="InterPro" id="IPR010982">
    <property type="entry name" value="Lambda_DNA-bd_dom_sf"/>
</dbReference>
<keyword evidence="4" id="KW-1185">Reference proteome</keyword>
<name>A0A420XTC0_9ACTN</name>
<dbReference type="GO" id="GO:0003677">
    <property type="term" value="F:DNA binding"/>
    <property type="evidence" value="ECO:0007669"/>
    <property type="project" value="UniProtKB-KW"/>
</dbReference>
<dbReference type="Pfam" id="PF01381">
    <property type="entry name" value="HTH_3"/>
    <property type="match status" value="1"/>
</dbReference>
<comment type="caution">
    <text evidence="3">The sequence shown here is derived from an EMBL/GenBank/DDBJ whole genome shotgun (WGS) entry which is preliminary data.</text>
</comment>
<dbReference type="CDD" id="cd02209">
    <property type="entry name" value="cupin_XRE_C"/>
    <property type="match status" value="1"/>
</dbReference>
<dbReference type="Proteomes" id="UP000281955">
    <property type="component" value="Unassembled WGS sequence"/>
</dbReference>
<dbReference type="SUPFAM" id="SSF51182">
    <property type="entry name" value="RmlC-like cupins"/>
    <property type="match status" value="1"/>
</dbReference>
<feature type="domain" description="HTH cro/C1-type" evidence="2">
    <location>
        <begin position="10"/>
        <end position="64"/>
    </location>
</feature>
<dbReference type="GO" id="GO:0005829">
    <property type="term" value="C:cytosol"/>
    <property type="evidence" value="ECO:0007669"/>
    <property type="project" value="TreeGrafter"/>
</dbReference>
<reference evidence="3 4" key="1">
    <citation type="submission" date="2018-10" db="EMBL/GenBank/DDBJ databases">
        <title>Genomic Encyclopedia of Archaeal and Bacterial Type Strains, Phase II (KMG-II): from individual species to whole genera.</title>
        <authorList>
            <person name="Goeker M."/>
        </authorList>
    </citation>
    <scope>NUCLEOTIDE SEQUENCE [LARGE SCALE GENOMIC DNA]</scope>
    <source>
        <strain evidence="3 4">RP-AC37</strain>
    </source>
</reference>
<gene>
    <name evidence="3" type="ORF">CLV35_0498</name>
</gene>
<dbReference type="SUPFAM" id="SSF47413">
    <property type="entry name" value="lambda repressor-like DNA-binding domains"/>
    <property type="match status" value="1"/>
</dbReference>
<evidence type="ECO:0000259" key="2">
    <source>
        <dbReference type="PROSITE" id="PS50943"/>
    </source>
</evidence>
<dbReference type="InterPro" id="IPR001387">
    <property type="entry name" value="Cro/C1-type_HTH"/>
</dbReference>
<organism evidence="3 4">
    <name type="scientific">Motilibacter peucedani</name>
    <dbReference type="NCBI Taxonomy" id="598650"/>
    <lineage>
        <taxon>Bacteria</taxon>
        <taxon>Bacillati</taxon>
        <taxon>Actinomycetota</taxon>
        <taxon>Actinomycetes</taxon>
        <taxon>Motilibacterales</taxon>
        <taxon>Motilibacteraceae</taxon>
        <taxon>Motilibacter</taxon>
    </lineage>
</organism>
<dbReference type="CDD" id="cd00093">
    <property type="entry name" value="HTH_XRE"/>
    <property type="match status" value="1"/>
</dbReference>
<protein>
    <submittedName>
        <fullName evidence="3">Helix-turn-helix protein</fullName>
    </submittedName>
</protein>
<dbReference type="GO" id="GO:0003700">
    <property type="term" value="F:DNA-binding transcription factor activity"/>
    <property type="evidence" value="ECO:0007669"/>
    <property type="project" value="TreeGrafter"/>
</dbReference>
<dbReference type="OrthoDB" id="9814751at2"/>